<dbReference type="EMBL" id="JAXUHJ010000009">
    <property type="protein sequence ID" value="MEJ8543046.1"/>
    <property type="molecule type" value="Genomic_DNA"/>
</dbReference>
<comment type="subcellular location">
    <subcellularLocation>
        <location evidence="1">Membrane</location>
        <topology evidence="1">Multi-pass membrane protein</topology>
    </subcellularLocation>
</comment>
<protein>
    <recommendedName>
        <fullName evidence="8">ABC transporter permease</fullName>
    </recommendedName>
</protein>
<dbReference type="RefSeq" id="WP_238337958.1">
    <property type="nucleotide sequence ID" value="NZ_JAXUHJ010000009.1"/>
</dbReference>
<evidence type="ECO:0000256" key="3">
    <source>
        <dbReference type="ARBA" id="ARBA00022989"/>
    </source>
</evidence>
<evidence type="ECO:0000256" key="4">
    <source>
        <dbReference type="ARBA" id="ARBA00023136"/>
    </source>
</evidence>
<comment type="caution">
    <text evidence="6">The sequence shown here is derived from an EMBL/GenBank/DDBJ whole genome shotgun (WGS) entry which is preliminary data.</text>
</comment>
<feature type="transmembrane region" description="Helical" evidence="5">
    <location>
        <begin position="20"/>
        <end position="38"/>
    </location>
</feature>
<evidence type="ECO:0000313" key="6">
    <source>
        <dbReference type="EMBL" id="MEJ8543046.1"/>
    </source>
</evidence>
<sequence length="100" mass="11221">MRNALKIFRNDLKTVKNSPVVLFVIAVIICIPALYAVFNIQATLDPYSRTSDLSVAVVNEDRGAVLNGEHINIGTELVDELRKNRNFDWQFVDRGKAMGT</sequence>
<evidence type="ECO:0008006" key="8">
    <source>
        <dbReference type="Google" id="ProtNLM"/>
    </source>
</evidence>
<evidence type="ECO:0000256" key="2">
    <source>
        <dbReference type="ARBA" id="ARBA00022692"/>
    </source>
</evidence>
<evidence type="ECO:0000256" key="1">
    <source>
        <dbReference type="ARBA" id="ARBA00004141"/>
    </source>
</evidence>
<keyword evidence="7" id="KW-1185">Reference proteome</keyword>
<dbReference type="PANTHER" id="PTHR43077">
    <property type="entry name" value="TRANSPORT PERMEASE YVFS-RELATED"/>
    <property type="match status" value="1"/>
</dbReference>
<evidence type="ECO:0000256" key="5">
    <source>
        <dbReference type="SAM" id="Phobius"/>
    </source>
</evidence>
<name>A0ABU8TVF1_METWO</name>
<accession>A0ABU8TVF1</accession>
<dbReference type="Proteomes" id="UP001369247">
    <property type="component" value="Unassembled WGS sequence"/>
</dbReference>
<evidence type="ECO:0000313" key="7">
    <source>
        <dbReference type="Proteomes" id="UP001369247"/>
    </source>
</evidence>
<dbReference type="InterPro" id="IPR051328">
    <property type="entry name" value="T7SS_ABC-Transporter"/>
</dbReference>
<proteinExistence type="predicted"/>
<keyword evidence="3 5" id="KW-1133">Transmembrane helix</keyword>
<dbReference type="PANTHER" id="PTHR43077:SF10">
    <property type="entry name" value="TRANSPORT PERMEASE PROTEIN"/>
    <property type="match status" value="1"/>
</dbReference>
<gene>
    <name evidence="6" type="ORF">U2150_06030</name>
</gene>
<keyword evidence="2 5" id="KW-0812">Transmembrane</keyword>
<reference evidence="6 7" key="1">
    <citation type="submission" date="2023-12" db="EMBL/GenBank/DDBJ databases">
        <title>Phenotypic and Genomic Characterization of Methanothermobacter wolfeii Strain BSEL, a CO2-Capturing Archaeon with Minimal Nutrient Requirements.</title>
        <authorList>
            <person name="Ale Enriquez F."/>
            <person name="Ahring B.K."/>
        </authorList>
    </citation>
    <scope>NUCLEOTIDE SEQUENCE [LARGE SCALE GENOMIC DNA]</scope>
    <source>
        <strain evidence="6 7">BSEL-1</strain>
    </source>
</reference>
<dbReference type="GeneID" id="70638454"/>
<organism evidence="6 7">
    <name type="scientific">Methanothermobacter wolfeii</name>
    <name type="common">Methanobacterium wolfei</name>
    <dbReference type="NCBI Taxonomy" id="145261"/>
    <lineage>
        <taxon>Archaea</taxon>
        <taxon>Methanobacteriati</taxon>
        <taxon>Methanobacteriota</taxon>
        <taxon>Methanomada group</taxon>
        <taxon>Methanobacteria</taxon>
        <taxon>Methanobacteriales</taxon>
        <taxon>Methanobacteriaceae</taxon>
        <taxon>Methanothermobacter</taxon>
    </lineage>
</organism>
<keyword evidence="4 5" id="KW-0472">Membrane</keyword>